<dbReference type="Pfam" id="PF13648">
    <property type="entry name" value="Lipocalin_4"/>
    <property type="match status" value="1"/>
</dbReference>
<feature type="signal peptide" evidence="2">
    <location>
        <begin position="1"/>
        <end position="22"/>
    </location>
</feature>
<dbReference type="RefSeq" id="WP_068823903.1">
    <property type="nucleotide sequence ID" value="NZ_CP014224.1"/>
</dbReference>
<evidence type="ECO:0000313" key="4">
    <source>
        <dbReference type="EMBL" id="ANW94799.1"/>
    </source>
</evidence>
<feature type="region of interest" description="Disordered" evidence="1">
    <location>
        <begin position="28"/>
        <end position="59"/>
    </location>
</feature>
<evidence type="ECO:0000313" key="5">
    <source>
        <dbReference type="Proteomes" id="UP000092967"/>
    </source>
</evidence>
<dbReference type="OrthoDB" id="1163617at2"/>
<dbReference type="Proteomes" id="UP000092967">
    <property type="component" value="Chromosome"/>
</dbReference>
<accession>A0A1B1Y223</accession>
<keyword evidence="5" id="KW-1185">Reference proteome</keyword>
<dbReference type="STRING" id="1790137.AXE80_00155"/>
<feature type="domain" description="Lipocalin-like" evidence="3">
    <location>
        <begin position="67"/>
        <end position="152"/>
    </location>
</feature>
<dbReference type="EMBL" id="CP014224">
    <property type="protein sequence ID" value="ANW94799.1"/>
    <property type="molecule type" value="Genomic_DNA"/>
</dbReference>
<reference evidence="4 5" key="1">
    <citation type="submission" date="2016-02" db="EMBL/GenBank/DDBJ databases">
        <authorList>
            <person name="Wen L."/>
            <person name="He K."/>
            <person name="Yang H."/>
        </authorList>
    </citation>
    <scope>NUCLEOTIDE SEQUENCE [LARGE SCALE GENOMIC DNA]</scope>
    <source>
        <strain evidence="4 5">CZ1127</strain>
    </source>
</reference>
<sequence>MKKEMKLLKIFIVVFAIITSVACNNSDDDNENDISNFPSETEIPSDVDDINPDTDEKEDVPEGGFSLVGYWTQTSEINNGNENSNLECPMELKFDNKKVVSIEYDYDGNAQDCVVDEESLGAYKRVGNKLYLIFSGGETDEVTVEVTANELRVSGTDEHGTWTDVFTRNQ</sequence>
<dbReference type="PROSITE" id="PS51257">
    <property type="entry name" value="PROKAR_LIPOPROTEIN"/>
    <property type="match status" value="1"/>
</dbReference>
<evidence type="ECO:0000256" key="2">
    <source>
        <dbReference type="SAM" id="SignalP"/>
    </source>
</evidence>
<feature type="compositionally biased region" description="Acidic residues" evidence="1">
    <location>
        <begin position="43"/>
        <end position="59"/>
    </location>
</feature>
<dbReference type="KEGG" id="wfu:AXE80_00155"/>
<proteinExistence type="predicted"/>
<gene>
    <name evidence="4" type="ORF">AXE80_00155</name>
</gene>
<dbReference type="AlphaFoldDB" id="A0A1B1Y223"/>
<dbReference type="InterPro" id="IPR024311">
    <property type="entry name" value="Lipocalin-like"/>
</dbReference>
<feature type="chain" id="PRO_5008532358" description="Lipocalin-like domain-containing protein" evidence="2">
    <location>
        <begin position="23"/>
        <end position="170"/>
    </location>
</feature>
<keyword evidence="2" id="KW-0732">Signal</keyword>
<organism evidence="4 5">
    <name type="scientific">Wenyingzhuangia fucanilytica</name>
    <dbReference type="NCBI Taxonomy" id="1790137"/>
    <lineage>
        <taxon>Bacteria</taxon>
        <taxon>Pseudomonadati</taxon>
        <taxon>Bacteroidota</taxon>
        <taxon>Flavobacteriia</taxon>
        <taxon>Flavobacteriales</taxon>
        <taxon>Flavobacteriaceae</taxon>
        <taxon>Wenyingzhuangia</taxon>
    </lineage>
</organism>
<evidence type="ECO:0000256" key="1">
    <source>
        <dbReference type="SAM" id="MobiDB-lite"/>
    </source>
</evidence>
<name>A0A1B1Y223_9FLAO</name>
<evidence type="ECO:0000259" key="3">
    <source>
        <dbReference type="Pfam" id="PF13648"/>
    </source>
</evidence>
<protein>
    <recommendedName>
        <fullName evidence="3">Lipocalin-like domain-containing protein</fullName>
    </recommendedName>
</protein>